<gene>
    <name evidence="2" type="ordered locus">Mrad2831_3398</name>
</gene>
<dbReference type="Pfam" id="PF00175">
    <property type="entry name" value="NAD_binding_1"/>
    <property type="match status" value="1"/>
</dbReference>
<dbReference type="InterPro" id="IPR039261">
    <property type="entry name" value="FNR_nucleotide-bd"/>
</dbReference>
<dbReference type="EMBL" id="CP001001">
    <property type="protein sequence ID" value="ACB25376.1"/>
    <property type="molecule type" value="Genomic_DNA"/>
</dbReference>
<evidence type="ECO:0000313" key="2">
    <source>
        <dbReference type="EMBL" id="ACB25376.1"/>
    </source>
</evidence>
<dbReference type="STRING" id="426355.Mrad2831_3398"/>
<dbReference type="InterPro" id="IPR017927">
    <property type="entry name" value="FAD-bd_FR_type"/>
</dbReference>
<proteinExistence type="predicted"/>
<name>B1LSS4_METRJ</name>
<dbReference type="Proteomes" id="UP000006589">
    <property type="component" value="Chromosome"/>
</dbReference>
<accession>B1LSS4</accession>
<dbReference type="KEGG" id="mrd:Mrad2831_3398"/>
<feature type="domain" description="FAD-binding FR-type" evidence="1">
    <location>
        <begin position="27"/>
        <end position="129"/>
    </location>
</feature>
<dbReference type="InterPro" id="IPR008333">
    <property type="entry name" value="Cbr1-like_FAD-bd_dom"/>
</dbReference>
<dbReference type="Gene3D" id="2.40.30.10">
    <property type="entry name" value="Translation factors"/>
    <property type="match status" value="1"/>
</dbReference>
<dbReference type="InterPro" id="IPR001433">
    <property type="entry name" value="OxRdtase_FAD/NAD-bd"/>
</dbReference>
<evidence type="ECO:0000259" key="1">
    <source>
        <dbReference type="PROSITE" id="PS51384"/>
    </source>
</evidence>
<dbReference type="PANTHER" id="PTHR47354">
    <property type="entry name" value="NADH OXIDOREDUCTASE HCR"/>
    <property type="match status" value="1"/>
</dbReference>
<dbReference type="InterPro" id="IPR050415">
    <property type="entry name" value="MRET"/>
</dbReference>
<dbReference type="AlphaFoldDB" id="B1LSS4"/>
<reference evidence="2 3" key="1">
    <citation type="submission" date="2008-03" db="EMBL/GenBank/DDBJ databases">
        <title>Complete sequence of chromosome of Methylobacterium radiotolerans JCM 2831.</title>
        <authorList>
            <consortium name="US DOE Joint Genome Institute"/>
            <person name="Copeland A."/>
            <person name="Lucas S."/>
            <person name="Lapidus A."/>
            <person name="Glavina del Rio T."/>
            <person name="Dalin E."/>
            <person name="Tice H."/>
            <person name="Bruce D."/>
            <person name="Goodwin L."/>
            <person name="Pitluck S."/>
            <person name="Kiss H."/>
            <person name="Brettin T."/>
            <person name="Detter J.C."/>
            <person name="Han C."/>
            <person name="Kuske C.R."/>
            <person name="Schmutz J."/>
            <person name="Larimer F."/>
            <person name="Land M."/>
            <person name="Hauser L."/>
            <person name="Kyrpides N."/>
            <person name="Mikhailova N."/>
            <person name="Marx C.J."/>
            <person name="Richardson P."/>
        </authorList>
    </citation>
    <scope>NUCLEOTIDE SEQUENCE [LARGE SCALE GENOMIC DNA]</scope>
    <source>
        <strain evidence="3">ATCC 27329 / DSM 1819 / JCM 2831 / NBRC 15690 / NCIMB 10815 / 0-1</strain>
    </source>
</reference>
<sequence length="259" mass="27310">MTETVAEAVPGAVTDREADPAIEPIVFRWHEAEIAAIAPVTPHVKSVRLRCGLAEAYRAGQHVDVRLTAEDGYQAQRSYSIASAQDGSGTLELMIEGLPDGEVSGWFSHCAEVGDRVELRGPIGGSFSWDGPDGGPLLLGGGGSGVVPLLAMLRRRAQNWRAIPAALIYSARTRAEAIAVAELERLAETDPNFSLHLATTREPGGRRIDAPLVADALARIGAPGKVFLCGSNRFVAAASDLILAQGVAPGLIRTERFGA</sequence>
<evidence type="ECO:0000313" key="3">
    <source>
        <dbReference type="Proteomes" id="UP000006589"/>
    </source>
</evidence>
<dbReference type="GO" id="GO:0016491">
    <property type="term" value="F:oxidoreductase activity"/>
    <property type="evidence" value="ECO:0007669"/>
    <property type="project" value="InterPro"/>
</dbReference>
<dbReference type="SUPFAM" id="SSF52343">
    <property type="entry name" value="Ferredoxin reductase-like, C-terminal NADP-linked domain"/>
    <property type="match status" value="1"/>
</dbReference>
<protein>
    <submittedName>
        <fullName evidence="2">Oxidoreductase FAD-binding domain protein</fullName>
    </submittedName>
</protein>
<dbReference type="eggNOG" id="COG1018">
    <property type="taxonomic scope" value="Bacteria"/>
</dbReference>
<dbReference type="PROSITE" id="PS51384">
    <property type="entry name" value="FAD_FR"/>
    <property type="match status" value="1"/>
</dbReference>
<dbReference type="SUPFAM" id="SSF63380">
    <property type="entry name" value="Riboflavin synthase domain-like"/>
    <property type="match status" value="1"/>
</dbReference>
<dbReference type="Gene3D" id="3.40.50.80">
    <property type="entry name" value="Nucleotide-binding domain of ferredoxin-NADP reductase (FNR) module"/>
    <property type="match status" value="1"/>
</dbReference>
<dbReference type="HOGENOM" id="CLU_003827_7_3_5"/>
<dbReference type="Pfam" id="PF00970">
    <property type="entry name" value="FAD_binding_6"/>
    <property type="match status" value="1"/>
</dbReference>
<dbReference type="PANTHER" id="PTHR47354:SF5">
    <property type="entry name" value="PROTEIN RFBI"/>
    <property type="match status" value="1"/>
</dbReference>
<organism evidence="2 3">
    <name type="scientific">Methylobacterium radiotolerans (strain ATCC 27329 / DSM 1819 / JCM 2831 / NBRC 15690 / NCIMB 10815 / 0-1)</name>
    <dbReference type="NCBI Taxonomy" id="426355"/>
    <lineage>
        <taxon>Bacteria</taxon>
        <taxon>Pseudomonadati</taxon>
        <taxon>Pseudomonadota</taxon>
        <taxon>Alphaproteobacteria</taxon>
        <taxon>Hyphomicrobiales</taxon>
        <taxon>Methylobacteriaceae</taxon>
        <taxon>Methylobacterium</taxon>
    </lineage>
</organism>
<dbReference type="InterPro" id="IPR017938">
    <property type="entry name" value="Riboflavin_synthase-like_b-brl"/>
</dbReference>